<feature type="domain" description="Rieske" evidence="6">
    <location>
        <begin position="6"/>
        <end position="113"/>
    </location>
</feature>
<dbReference type="Pfam" id="PF00355">
    <property type="entry name" value="Rieske"/>
    <property type="match status" value="1"/>
</dbReference>
<sequence>MVRSCWYVIGLGGDFAPETLHETMVAGRVLVVWRDRAGGLHALDGRCAHKRFPLAKGRLLEDGTLECAYHGFRYDPEGRCVAVPALAGRHEHLERLRCVARFPVVEQTGVVWVWPGVGEPPSGPPSTPELEEPGWQVAVRGPWRLRADAQLLIENLLDLTHFYPLHAGNIGTFADASVPVEVSRSSDGSPPLLTCTRRRRAFHFGPTKARWFGCDVGDNDATHAMVTPGMFRVEERGGPVGSLEAGLARGFVLYQFITPVRAGELAWWRLVCSPETLEVEGEQRPLAEVVAEDCEVVVAQDAWALEEQQRMVDLGDEGFREVQVRTDAPVVMARRLLADLEGSVDAEPAAVAQ</sequence>
<keyword evidence="4" id="KW-0408">Iron</keyword>
<keyword evidence="5" id="KW-0411">Iron-sulfur</keyword>
<comment type="caution">
    <text evidence="7">The sequence shown here is derived from an EMBL/GenBank/DDBJ whole genome shotgun (WGS) entry which is preliminary data.</text>
</comment>
<keyword evidence="1" id="KW-0001">2Fe-2S</keyword>
<dbReference type="RefSeq" id="WP_377787362.1">
    <property type="nucleotide sequence ID" value="NZ_JBHLYQ010000005.1"/>
</dbReference>
<dbReference type="SUPFAM" id="SSF50022">
    <property type="entry name" value="ISP domain"/>
    <property type="match status" value="1"/>
</dbReference>
<dbReference type="PANTHER" id="PTHR21266">
    <property type="entry name" value="IRON-SULFUR DOMAIN CONTAINING PROTEIN"/>
    <property type="match status" value="1"/>
</dbReference>
<dbReference type="EMBL" id="JBHLYQ010000005">
    <property type="protein sequence ID" value="MFC0080799.1"/>
    <property type="molecule type" value="Genomic_DNA"/>
</dbReference>
<gene>
    <name evidence="7" type="ORF">ACFFRE_01330</name>
</gene>
<dbReference type="Gene3D" id="3.90.380.10">
    <property type="entry name" value="Naphthalene 1,2-dioxygenase Alpha Subunit, Chain A, domain 1"/>
    <property type="match status" value="1"/>
</dbReference>
<dbReference type="InterPro" id="IPR017941">
    <property type="entry name" value="Rieske_2Fe-2S"/>
</dbReference>
<evidence type="ECO:0000313" key="8">
    <source>
        <dbReference type="Proteomes" id="UP001589788"/>
    </source>
</evidence>
<evidence type="ECO:0000256" key="5">
    <source>
        <dbReference type="ARBA" id="ARBA00023014"/>
    </source>
</evidence>
<dbReference type="Gene3D" id="2.102.10.10">
    <property type="entry name" value="Rieske [2Fe-2S] iron-sulphur domain"/>
    <property type="match status" value="1"/>
</dbReference>
<dbReference type="InterPro" id="IPR050584">
    <property type="entry name" value="Cholesterol_7-desaturase"/>
</dbReference>
<dbReference type="PANTHER" id="PTHR21266:SF60">
    <property type="entry name" value="3-KETOSTEROID-9-ALPHA-MONOOXYGENASE, OXYGENASE COMPONENT"/>
    <property type="match status" value="1"/>
</dbReference>
<dbReference type="InterPro" id="IPR036922">
    <property type="entry name" value="Rieske_2Fe-2S_sf"/>
</dbReference>
<evidence type="ECO:0000256" key="2">
    <source>
        <dbReference type="ARBA" id="ARBA00022723"/>
    </source>
</evidence>
<evidence type="ECO:0000256" key="3">
    <source>
        <dbReference type="ARBA" id="ARBA00023002"/>
    </source>
</evidence>
<protein>
    <submittedName>
        <fullName evidence="7">Rieske 2Fe-2S domain-containing protein</fullName>
    </submittedName>
</protein>
<accession>A0ABV6BZE7</accession>
<evidence type="ECO:0000313" key="7">
    <source>
        <dbReference type="EMBL" id="MFC0080799.1"/>
    </source>
</evidence>
<evidence type="ECO:0000256" key="1">
    <source>
        <dbReference type="ARBA" id="ARBA00022714"/>
    </source>
</evidence>
<dbReference type="Pfam" id="PF19112">
    <property type="entry name" value="VanA_C"/>
    <property type="match status" value="1"/>
</dbReference>
<keyword evidence="3" id="KW-0560">Oxidoreductase</keyword>
<name>A0ABV6BZE7_9ACTN</name>
<dbReference type="InterPro" id="IPR044043">
    <property type="entry name" value="VanA_C_cat"/>
</dbReference>
<dbReference type="SUPFAM" id="SSF55961">
    <property type="entry name" value="Bet v1-like"/>
    <property type="match status" value="1"/>
</dbReference>
<proteinExistence type="predicted"/>
<keyword evidence="2" id="KW-0479">Metal-binding</keyword>
<keyword evidence="8" id="KW-1185">Reference proteome</keyword>
<organism evidence="7 8">
    <name type="scientific">Aciditerrimonas ferrireducens</name>
    <dbReference type="NCBI Taxonomy" id="667306"/>
    <lineage>
        <taxon>Bacteria</taxon>
        <taxon>Bacillati</taxon>
        <taxon>Actinomycetota</taxon>
        <taxon>Acidimicrobiia</taxon>
        <taxon>Acidimicrobiales</taxon>
        <taxon>Acidimicrobiaceae</taxon>
        <taxon>Aciditerrimonas</taxon>
    </lineage>
</organism>
<dbReference type="PROSITE" id="PS51296">
    <property type="entry name" value="RIESKE"/>
    <property type="match status" value="1"/>
</dbReference>
<evidence type="ECO:0000256" key="4">
    <source>
        <dbReference type="ARBA" id="ARBA00023004"/>
    </source>
</evidence>
<evidence type="ECO:0000259" key="6">
    <source>
        <dbReference type="PROSITE" id="PS51296"/>
    </source>
</evidence>
<dbReference type="Proteomes" id="UP001589788">
    <property type="component" value="Unassembled WGS sequence"/>
</dbReference>
<reference evidence="7 8" key="1">
    <citation type="submission" date="2024-09" db="EMBL/GenBank/DDBJ databases">
        <authorList>
            <person name="Sun Q."/>
            <person name="Mori K."/>
        </authorList>
    </citation>
    <scope>NUCLEOTIDE SEQUENCE [LARGE SCALE GENOMIC DNA]</scope>
    <source>
        <strain evidence="7 8">JCM 15389</strain>
    </source>
</reference>